<name>A0AAD5REP0_PARTN</name>
<evidence type="ECO:0000313" key="2">
    <source>
        <dbReference type="Proteomes" id="UP001196413"/>
    </source>
</evidence>
<organism evidence="1 2">
    <name type="scientific">Parelaphostrongylus tenuis</name>
    <name type="common">Meningeal worm</name>
    <dbReference type="NCBI Taxonomy" id="148309"/>
    <lineage>
        <taxon>Eukaryota</taxon>
        <taxon>Metazoa</taxon>
        <taxon>Ecdysozoa</taxon>
        <taxon>Nematoda</taxon>
        <taxon>Chromadorea</taxon>
        <taxon>Rhabditida</taxon>
        <taxon>Rhabditina</taxon>
        <taxon>Rhabditomorpha</taxon>
        <taxon>Strongyloidea</taxon>
        <taxon>Metastrongylidae</taxon>
        <taxon>Parelaphostrongylus</taxon>
    </lineage>
</organism>
<protein>
    <submittedName>
        <fullName evidence="1">Uncharacterized protein</fullName>
    </submittedName>
</protein>
<accession>A0AAD5REP0</accession>
<gene>
    <name evidence="1" type="ORF">KIN20_037740</name>
</gene>
<dbReference type="Proteomes" id="UP001196413">
    <property type="component" value="Unassembled WGS sequence"/>
</dbReference>
<dbReference type="AlphaFoldDB" id="A0AAD5REP0"/>
<sequence>MENQTAAVKQRRFFSVIRDEHFSDAEVRFRYHKCLVKEKKFEEALDLLVISFRYTEIILKVMS</sequence>
<proteinExistence type="predicted"/>
<keyword evidence="2" id="KW-1185">Reference proteome</keyword>
<evidence type="ECO:0000313" key="1">
    <source>
        <dbReference type="EMBL" id="KAJ1374817.1"/>
    </source>
</evidence>
<comment type="caution">
    <text evidence="1">The sequence shown here is derived from an EMBL/GenBank/DDBJ whole genome shotgun (WGS) entry which is preliminary data.</text>
</comment>
<dbReference type="EMBL" id="JAHQIW010007487">
    <property type="protein sequence ID" value="KAJ1374817.1"/>
    <property type="molecule type" value="Genomic_DNA"/>
</dbReference>
<reference evidence="1" key="1">
    <citation type="submission" date="2021-06" db="EMBL/GenBank/DDBJ databases">
        <title>Parelaphostrongylus tenuis whole genome reference sequence.</title>
        <authorList>
            <person name="Garwood T.J."/>
            <person name="Larsen P.A."/>
            <person name="Fountain-Jones N.M."/>
            <person name="Garbe J.R."/>
            <person name="Macchietto M.G."/>
            <person name="Kania S.A."/>
            <person name="Gerhold R.W."/>
            <person name="Richards J.E."/>
            <person name="Wolf T.M."/>
        </authorList>
    </citation>
    <scope>NUCLEOTIDE SEQUENCE</scope>
    <source>
        <strain evidence="1">MNPRO001-30</strain>
        <tissue evidence="1">Meninges</tissue>
    </source>
</reference>